<dbReference type="EMBL" id="KN837463">
    <property type="protein sequence ID" value="KIJ24719.1"/>
    <property type="molecule type" value="Genomic_DNA"/>
</dbReference>
<evidence type="ECO:0000313" key="2">
    <source>
        <dbReference type="EMBL" id="KIJ24719.1"/>
    </source>
</evidence>
<evidence type="ECO:0000313" key="3">
    <source>
        <dbReference type="Proteomes" id="UP000054279"/>
    </source>
</evidence>
<organism evidence="2 3">
    <name type="scientific">Sphaerobolus stellatus (strain SS14)</name>
    <dbReference type="NCBI Taxonomy" id="990650"/>
    <lineage>
        <taxon>Eukaryota</taxon>
        <taxon>Fungi</taxon>
        <taxon>Dikarya</taxon>
        <taxon>Basidiomycota</taxon>
        <taxon>Agaricomycotina</taxon>
        <taxon>Agaricomycetes</taxon>
        <taxon>Phallomycetidae</taxon>
        <taxon>Geastrales</taxon>
        <taxon>Sphaerobolaceae</taxon>
        <taxon>Sphaerobolus</taxon>
    </lineage>
</organism>
<dbReference type="OrthoDB" id="2664977at2759"/>
<name>A0A0C9TS58_SPHS4</name>
<feature type="region of interest" description="Disordered" evidence="1">
    <location>
        <begin position="117"/>
        <end position="160"/>
    </location>
</feature>
<feature type="region of interest" description="Disordered" evidence="1">
    <location>
        <begin position="359"/>
        <end position="401"/>
    </location>
</feature>
<keyword evidence="3" id="KW-1185">Reference proteome</keyword>
<accession>A0A0C9TS58</accession>
<feature type="compositionally biased region" description="Polar residues" evidence="1">
    <location>
        <begin position="1"/>
        <end position="14"/>
    </location>
</feature>
<dbReference type="HOGENOM" id="CLU_045730_0_0_1"/>
<sequence>MSDNANANNTEPFPSTNPPPASHLPLAKAGTIRSASDRTPFEQKDPAKKLKALDLANYLDQDIDLPPSPTRSTTKGPVLLGADILSHLPKKSCPDKTLGSASPSILFDIFMPQASMTQGVSEPSGGTAPLPQGISGTSNNPHPQATDSTEHPPPLDRIPASDTIQEHVHPNSAYPLLVQGLSEGEARTLKNEFVLVNEEVATFFYPYDTALPITDYAVSLKGLVLTPSPQNDAQVATKLVRFLNGTAEVIQFITQHNENIPFDEVPDPHNFVPWTLSTLRVLSSLVKHRNTGPIPIHNIFIHPPTTEPAGYKSWISLLHRLHYDTRKGIGKPTTAELCNVCKSVAHSDEDCKYAAIPGWPATAPSSQPQTSGPQGGSLPRGRGRGGNQGRGRGSRTNSGWA</sequence>
<dbReference type="AlphaFoldDB" id="A0A0C9TS58"/>
<reference evidence="2 3" key="1">
    <citation type="submission" date="2014-06" db="EMBL/GenBank/DDBJ databases">
        <title>Evolutionary Origins and Diversification of the Mycorrhizal Mutualists.</title>
        <authorList>
            <consortium name="DOE Joint Genome Institute"/>
            <consortium name="Mycorrhizal Genomics Consortium"/>
            <person name="Kohler A."/>
            <person name="Kuo A."/>
            <person name="Nagy L.G."/>
            <person name="Floudas D."/>
            <person name="Copeland A."/>
            <person name="Barry K.W."/>
            <person name="Cichocki N."/>
            <person name="Veneault-Fourrey C."/>
            <person name="LaButti K."/>
            <person name="Lindquist E.A."/>
            <person name="Lipzen A."/>
            <person name="Lundell T."/>
            <person name="Morin E."/>
            <person name="Murat C."/>
            <person name="Riley R."/>
            <person name="Ohm R."/>
            <person name="Sun H."/>
            <person name="Tunlid A."/>
            <person name="Henrissat B."/>
            <person name="Grigoriev I.V."/>
            <person name="Hibbett D.S."/>
            <person name="Martin F."/>
        </authorList>
    </citation>
    <scope>NUCLEOTIDE SEQUENCE [LARGE SCALE GENOMIC DNA]</scope>
    <source>
        <strain evidence="2 3">SS14</strain>
    </source>
</reference>
<protein>
    <submittedName>
        <fullName evidence="2">Uncharacterized protein</fullName>
    </submittedName>
</protein>
<feature type="region of interest" description="Disordered" evidence="1">
    <location>
        <begin position="1"/>
        <end position="47"/>
    </location>
</feature>
<feature type="compositionally biased region" description="Polar residues" evidence="1">
    <location>
        <begin position="134"/>
        <end position="147"/>
    </location>
</feature>
<gene>
    <name evidence="2" type="ORF">M422DRAFT_274442</name>
</gene>
<evidence type="ECO:0000256" key="1">
    <source>
        <dbReference type="SAM" id="MobiDB-lite"/>
    </source>
</evidence>
<proteinExistence type="predicted"/>
<dbReference type="Proteomes" id="UP000054279">
    <property type="component" value="Unassembled WGS sequence"/>
</dbReference>
<feature type="compositionally biased region" description="Basic and acidic residues" evidence="1">
    <location>
        <begin position="35"/>
        <end position="47"/>
    </location>
</feature>